<dbReference type="AlphaFoldDB" id="A0A916JCD2"/>
<dbReference type="Gene3D" id="3.20.20.70">
    <property type="entry name" value="Aldolase class I"/>
    <property type="match status" value="1"/>
</dbReference>
<dbReference type="Proteomes" id="UP000680038">
    <property type="component" value="Unassembled WGS sequence"/>
</dbReference>
<gene>
    <name evidence="1" type="ORF">DYBT9275_02575</name>
</gene>
<comment type="caution">
    <text evidence="1">The sequence shown here is derived from an EMBL/GenBank/DDBJ whole genome shotgun (WGS) entry which is preliminary data.</text>
</comment>
<dbReference type="EMBL" id="CAJRAF010000002">
    <property type="protein sequence ID" value="CAG5001000.1"/>
    <property type="molecule type" value="Genomic_DNA"/>
</dbReference>
<sequence length="36" mass="4174">MRNVLIKKDAQLKAPDQTTFYTSGPKGYTDYPFLKH</sequence>
<keyword evidence="2" id="KW-1185">Reference proteome</keyword>
<evidence type="ECO:0000313" key="2">
    <source>
        <dbReference type="Proteomes" id="UP000680038"/>
    </source>
</evidence>
<name>A0A916JCD2_9BACT</name>
<evidence type="ECO:0000313" key="1">
    <source>
        <dbReference type="EMBL" id="CAG5001000.1"/>
    </source>
</evidence>
<protein>
    <submittedName>
        <fullName evidence="1">Uncharacterized protein</fullName>
    </submittedName>
</protein>
<proteinExistence type="predicted"/>
<organism evidence="1 2">
    <name type="scientific">Dyadobacter helix</name>
    <dbReference type="NCBI Taxonomy" id="2822344"/>
    <lineage>
        <taxon>Bacteria</taxon>
        <taxon>Pseudomonadati</taxon>
        <taxon>Bacteroidota</taxon>
        <taxon>Cytophagia</taxon>
        <taxon>Cytophagales</taxon>
        <taxon>Spirosomataceae</taxon>
        <taxon>Dyadobacter</taxon>
    </lineage>
</organism>
<reference evidence="1" key="1">
    <citation type="submission" date="2021-04" db="EMBL/GenBank/DDBJ databases">
        <authorList>
            <person name="Rodrigo-Torres L."/>
            <person name="Arahal R. D."/>
            <person name="Lucena T."/>
        </authorList>
    </citation>
    <scope>NUCLEOTIDE SEQUENCE</scope>
    <source>
        <strain evidence="1">CECT 9275</strain>
    </source>
</reference>
<accession>A0A916JCD2</accession>
<dbReference type="InterPro" id="IPR013785">
    <property type="entry name" value="Aldolase_TIM"/>
</dbReference>